<feature type="compositionally biased region" description="Basic residues" evidence="1">
    <location>
        <begin position="19"/>
        <end position="31"/>
    </location>
</feature>
<dbReference type="PANTHER" id="PTHR37542">
    <property type="entry name" value="HELO DOMAIN-CONTAINING PROTEIN-RELATED"/>
    <property type="match status" value="1"/>
</dbReference>
<evidence type="ECO:0000256" key="1">
    <source>
        <dbReference type="SAM" id="MobiDB-lite"/>
    </source>
</evidence>
<evidence type="ECO:0008006" key="4">
    <source>
        <dbReference type="Google" id="ProtNLM"/>
    </source>
</evidence>
<dbReference type="Proteomes" id="UP001358417">
    <property type="component" value="Unassembled WGS sequence"/>
</dbReference>
<gene>
    <name evidence="2" type="ORF">LTR84_008881</name>
</gene>
<dbReference type="PANTHER" id="PTHR37542:SF3">
    <property type="entry name" value="PRION-INHIBITION AND PROPAGATION HELO DOMAIN-CONTAINING PROTEIN"/>
    <property type="match status" value="1"/>
</dbReference>
<protein>
    <recommendedName>
        <fullName evidence="4">Protein kinase domain-containing protein</fullName>
    </recommendedName>
</protein>
<dbReference type="InterPro" id="IPR011009">
    <property type="entry name" value="Kinase-like_dom_sf"/>
</dbReference>
<evidence type="ECO:0000313" key="2">
    <source>
        <dbReference type="EMBL" id="KAK5045788.1"/>
    </source>
</evidence>
<organism evidence="2 3">
    <name type="scientific">Exophiala bonariae</name>
    <dbReference type="NCBI Taxonomy" id="1690606"/>
    <lineage>
        <taxon>Eukaryota</taxon>
        <taxon>Fungi</taxon>
        <taxon>Dikarya</taxon>
        <taxon>Ascomycota</taxon>
        <taxon>Pezizomycotina</taxon>
        <taxon>Eurotiomycetes</taxon>
        <taxon>Chaetothyriomycetidae</taxon>
        <taxon>Chaetothyriales</taxon>
        <taxon>Herpotrichiellaceae</taxon>
        <taxon>Exophiala</taxon>
    </lineage>
</organism>
<dbReference type="EMBL" id="JAVRRD010000034">
    <property type="protein sequence ID" value="KAK5045788.1"/>
    <property type="molecule type" value="Genomic_DNA"/>
</dbReference>
<proteinExistence type="predicted"/>
<dbReference type="RefSeq" id="XP_064701399.1">
    <property type="nucleotide sequence ID" value="XM_064852424.1"/>
</dbReference>
<sequence length="407" mass="46797">MRDNRGPPLEPTPDELQRIKQKQQRKRRRERGRLEAKGRRAAQTYNHVLDSTLEHSSSEENEEDIEQSKLVRPADPKLHALTRSFFNTFQGLNVEESVCGLNVAGMIDHKEGEHKGHYSILYTLPGKIGVQTRDRPAEHLMLRAPVTLQSLLGQKREKGIRSTLGARFDLARKLVRAVCLLLSSGWLHKNIRADSVIFFPEHVNTLQEDRYESSIEIDVSKPILMGYIFSRPDDVITRMDLAATSQELRPDITARHTEHTNLWIEGPKPGHPRFDSIYGRDMLRKNDVPEQPTETYLSGFKLDYYQHPAKHANPKRLYRHAYDLYSLGIVLLEVGPWRGLRNYDAGGSSVEDHYDRRRWICRQFIDELRWECGETYADVVLSCLMIGSSDDEVGKAEREGTLCENLG</sequence>
<evidence type="ECO:0000313" key="3">
    <source>
        <dbReference type="Proteomes" id="UP001358417"/>
    </source>
</evidence>
<reference evidence="2 3" key="1">
    <citation type="submission" date="2023-08" db="EMBL/GenBank/DDBJ databases">
        <title>Black Yeasts Isolated from many extreme environments.</title>
        <authorList>
            <person name="Coleine C."/>
            <person name="Stajich J.E."/>
            <person name="Selbmann L."/>
        </authorList>
    </citation>
    <scope>NUCLEOTIDE SEQUENCE [LARGE SCALE GENOMIC DNA]</scope>
    <source>
        <strain evidence="2 3">CCFEE 5792</strain>
    </source>
</reference>
<dbReference type="SUPFAM" id="SSF56112">
    <property type="entry name" value="Protein kinase-like (PK-like)"/>
    <property type="match status" value="1"/>
</dbReference>
<dbReference type="AlphaFoldDB" id="A0AAV9MZH6"/>
<keyword evidence="3" id="KW-1185">Reference proteome</keyword>
<feature type="region of interest" description="Disordered" evidence="1">
    <location>
        <begin position="1"/>
        <end position="71"/>
    </location>
</feature>
<comment type="caution">
    <text evidence="2">The sequence shown here is derived from an EMBL/GenBank/DDBJ whole genome shotgun (WGS) entry which is preliminary data.</text>
</comment>
<accession>A0AAV9MZH6</accession>
<name>A0AAV9MZH6_9EURO</name>
<dbReference type="GeneID" id="89977043"/>
<dbReference type="Gene3D" id="1.10.510.10">
    <property type="entry name" value="Transferase(Phosphotransferase) domain 1"/>
    <property type="match status" value="1"/>
</dbReference>